<evidence type="ECO:0000313" key="2">
    <source>
        <dbReference type="Proteomes" id="UP001183629"/>
    </source>
</evidence>
<dbReference type="EMBL" id="JAVDYC010000001">
    <property type="protein sequence ID" value="MDR7323347.1"/>
    <property type="molecule type" value="Genomic_DNA"/>
</dbReference>
<dbReference type="AlphaFoldDB" id="A0AAE3ZP32"/>
<name>A0AAE3ZP32_9ACTN</name>
<dbReference type="Proteomes" id="UP001183629">
    <property type="component" value="Unassembled WGS sequence"/>
</dbReference>
<comment type="caution">
    <text evidence="1">The sequence shown here is derived from an EMBL/GenBank/DDBJ whole genome shotgun (WGS) entry which is preliminary data.</text>
</comment>
<evidence type="ECO:0000313" key="1">
    <source>
        <dbReference type="EMBL" id="MDR7323347.1"/>
    </source>
</evidence>
<proteinExistence type="predicted"/>
<evidence type="ECO:0008006" key="3">
    <source>
        <dbReference type="Google" id="ProtNLM"/>
    </source>
</evidence>
<protein>
    <recommendedName>
        <fullName evidence="3">Excisionase</fullName>
    </recommendedName>
</protein>
<keyword evidence="2" id="KW-1185">Reference proteome</keyword>
<dbReference type="RefSeq" id="WP_310415083.1">
    <property type="nucleotide sequence ID" value="NZ_JAVDYC010000001.1"/>
</dbReference>
<accession>A0AAE3ZP32</accession>
<reference evidence="1 2" key="1">
    <citation type="submission" date="2023-07" db="EMBL/GenBank/DDBJ databases">
        <title>Sequencing the genomes of 1000 actinobacteria strains.</title>
        <authorList>
            <person name="Klenk H.-P."/>
        </authorList>
    </citation>
    <scope>NUCLEOTIDE SEQUENCE [LARGE SCALE GENOMIC DNA]</scope>
    <source>
        <strain evidence="1 2">DSM 44711</strain>
    </source>
</reference>
<gene>
    <name evidence="1" type="ORF">J2S44_003597</name>
</gene>
<organism evidence="1 2">
    <name type="scientific">Catenuloplanes niger</name>
    <dbReference type="NCBI Taxonomy" id="587534"/>
    <lineage>
        <taxon>Bacteria</taxon>
        <taxon>Bacillati</taxon>
        <taxon>Actinomycetota</taxon>
        <taxon>Actinomycetes</taxon>
        <taxon>Micromonosporales</taxon>
        <taxon>Micromonosporaceae</taxon>
        <taxon>Catenuloplanes</taxon>
    </lineage>
</organism>
<sequence>MEQDRWLKIKEVAAAWAAAGLPGGEQTIRRMIDDGDFGEVHRTRGRYRLVRASAVAARIRQESPEADTGTGN</sequence>